<keyword evidence="3" id="KW-1185">Reference proteome</keyword>
<sequence length="481" mass="53369">MQQTLVIKTRIAEQHNTAWLPRTQSFSKFGMSGISKNSTRSDLRLLGVLYGGLFDRQSDLSNSTSFLDVSPTCPTGNCTFPRFTSLAICSRCENKTAAVDTACEHTIVGNPPREKVEVCVSTFRKKSNKKQPPFIQQVLPENLDEDDTDINLRRTVSCISTKANFTNYNGDILTIHAITGETKANGRMPVEATTCTLYFCTNQYEASVIHGKLQETITRSEQLQTPRLTSSFPDFHAYYTWQDSQGLDFMISRKALKNLSKWLEKFLTFSDNDRVKRIFHLKSVAGVNQGSSSKGGNRTAVIDPTQPNSTIIKSENALPAEEGMISLFITEAADQIISSIARGLSTYIRSCNKQDQKNPADVGGGGGAVQKQRSKSMVGPVQGVAHTLEVFVAVRWAWLAFPGAHLVLTWSFFVMVVIYSTKNNVSVWKSSPLALLYHGLSDDVVQELRHETEVNKMERTARDIHVQLKDSGSGLHLDRSG</sequence>
<evidence type="ECO:0000313" key="3">
    <source>
        <dbReference type="Proteomes" id="UP000244855"/>
    </source>
</evidence>
<feature type="transmembrane region" description="Helical" evidence="1">
    <location>
        <begin position="396"/>
        <end position="419"/>
    </location>
</feature>
<evidence type="ECO:0000313" key="2">
    <source>
        <dbReference type="EMBL" id="PVH94801.1"/>
    </source>
</evidence>
<accession>A0A2V1D9S9</accession>
<keyword evidence="1" id="KW-0812">Transmembrane</keyword>
<name>A0A2V1D9S9_9PLEO</name>
<reference evidence="2 3" key="1">
    <citation type="journal article" date="2018" name="Sci. Rep.">
        <title>Comparative genomics provides insights into the lifestyle and reveals functional heterogeneity of dark septate endophytic fungi.</title>
        <authorList>
            <person name="Knapp D.G."/>
            <person name="Nemeth J.B."/>
            <person name="Barry K."/>
            <person name="Hainaut M."/>
            <person name="Henrissat B."/>
            <person name="Johnson J."/>
            <person name="Kuo A."/>
            <person name="Lim J.H.P."/>
            <person name="Lipzen A."/>
            <person name="Nolan M."/>
            <person name="Ohm R.A."/>
            <person name="Tamas L."/>
            <person name="Grigoriev I.V."/>
            <person name="Spatafora J.W."/>
            <person name="Nagy L.G."/>
            <person name="Kovacs G.M."/>
        </authorList>
    </citation>
    <scope>NUCLEOTIDE SEQUENCE [LARGE SCALE GENOMIC DNA]</scope>
    <source>
        <strain evidence="2 3">DSE2036</strain>
    </source>
</reference>
<dbReference type="STRING" id="97972.A0A2V1D9S9"/>
<gene>
    <name evidence="2" type="ORF">DM02DRAFT_618373</name>
</gene>
<keyword evidence="1" id="KW-1133">Transmembrane helix</keyword>
<proteinExistence type="predicted"/>
<dbReference type="OrthoDB" id="5376804at2759"/>
<dbReference type="Proteomes" id="UP000244855">
    <property type="component" value="Unassembled WGS sequence"/>
</dbReference>
<protein>
    <submittedName>
        <fullName evidence="2">Uncharacterized protein</fullName>
    </submittedName>
</protein>
<dbReference type="PANTHER" id="PTHR35394:SF5">
    <property type="entry name" value="DUF3176 DOMAIN-CONTAINING PROTEIN"/>
    <property type="match status" value="1"/>
</dbReference>
<evidence type="ECO:0000256" key="1">
    <source>
        <dbReference type="SAM" id="Phobius"/>
    </source>
</evidence>
<organism evidence="2 3">
    <name type="scientific">Periconia macrospinosa</name>
    <dbReference type="NCBI Taxonomy" id="97972"/>
    <lineage>
        <taxon>Eukaryota</taxon>
        <taxon>Fungi</taxon>
        <taxon>Dikarya</taxon>
        <taxon>Ascomycota</taxon>
        <taxon>Pezizomycotina</taxon>
        <taxon>Dothideomycetes</taxon>
        <taxon>Pleosporomycetidae</taxon>
        <taxon>Pleosporales</taxon>
        <taxon>Massarineae</taxon>
        <taxon>Periconiaceae</taxon>
        <taxon>Periconia</taxon>
    </lineage>
</organism>
<keyword evidence="1" id="KW-0472">Membrane</keyword>
<dbReference type="AlphaFoldDB" id="A0A2V1D9S9"/>
<dbReference type="EMBL" id="KZ805520">
    <property type="protein sequence ID" value="PVH94801.1"/>
    <property type="molecule type" value="Genomic_DNA"/>
</dbReference>
<dbReference type="PANTHER" id="PTHR35394">
    <property type="entry name" value="DUF3176 DOMAIN-CONTAINING PROTEIN"/>
    <property type="match status" value="1"/>
</dbReference>